<dbReference type="Proteomes" id="UP000838324">
    <property type="component" value="Unassembled WGS sequence"/>
</dbReference>
<accession>A0ABN8GLD2</accession>
<dbReference type="SUPFAM" id="SSF47413">
    <property type="entry name" value="lambda repressor-like DNA-binding domains"/>
    <property type="match status" value="1"/>
</dbReference>
<dbReference type="InterPro" id="IPR028082">
    <property type="entry name" value="Peripla_BP_I"/>
</dbReference>
<dbReference type="InterPro" id="IPR010982">
    <property type="entry name" value="Lambda_DNA-bd_dom_sf"/>
</dbReference>
<feature type="domain" description="HTH lacI-type" evidence="5">
    <location>
        <begin position="4"/>
        <end position="58"/>
    </location>
</feature>
<dbReference type="Gene3D" id="1.10.260.40">
    <property type="entry name" value="lambda repressor-like DNA-binding domains"/>
    <property type="match status" value="1"/>
</dbReference>
<evidence type="ECO:0000259" key="5">
    <source>
        <dbReference type="PROSITE" id="PS50932"/>
    </source>
</evidence>
<dbReference type="PANTHER" id="PTHR30146:SF148">
    <property type="entry name" value="HTH-TYPE TRANSCRIPTIONAL REPRESSOR PURR-RELATED"/>
    <property type="match status" value="1"/>
</dbReference>
<dbReference type="EMBL" id="CAKMMG010000003">
    <property type="protein sequence ID" value="CAH1208144.1"/>
    <property type="molecule type" value="Genomic_DNA"/>
</dbReference>
<keyword evidence="1" id="KW-0678">Repressor</keyword>
<evidence type="ECO:0000256" key="2">
    <source>
        <dbReference type="ARBA" id="ARBA00023015"/>
    </source>
</evidence>
<dbReference type="InterPro" id="IPR000843">
    <property type="entry name" value="HTH_LacI"/>
</dbReference>
<organism evidence="6 7">
    <name type="scientific">Paenibacillus auburnensis</name>
    <dbReference type="NCBI Taxonomy" id="2905649"/>
    <lineage>
        <taxon>Bacteria</taxon>
        <taxon>Bacillati</taxon>
        <taxon>Bacillota</taxon>
        <taxon>Bacilli</taxon>
        <taxon>Bacillales</taxon>
        <taxon>Paenibacillaceae</taxon>
        <taxon>Paenibacillus</taxon>
    </lineage>
</organism>
<name>A0ABN8GLD2_9BACL</name>
<reference evidence="6" key="1">
    <citation type="submission" date="2022-01" db="EMBL/GenBank/DDBJ databases">
        <authorList>
            <person name="Criscuolo A."/>
        </authorList>
    </citation>
    <scope>NUCLEOTIDE SEQUENCE</scope>
    <source>
        <strain evidence="6">CIP111892</strain>
    </source>
</reference>
<keyword evidence="2" id="KW-0805">Transcription regulation</keyword>
<dbReference type="CDD" id="cd19974">
    <property type="entry name" value="PBP1_LacI-like"/>
    <property type="match status" value="1"/>
</dbReference>
<dbReference type="CDD" id="cd01392">
    <property type="entry name" value="HTH_LacI"/>
    <property type="match status" value="1"/>
</dbReference>
<evidence type="ECO:0000256" key="1">
    <source>
        <dbReference type="ARBA" id="ARBA00022491"/>
    </source>
</evidence>
<dbReference type="SUPFAM" id="SSF53822">
    <property type="entry name" value="Periplasmic binding protein-like I"/>
    <property type="match status" value="1"/>
</dbReference>
<evidence type="ECO:0000313" key="7">
    <source>
        <dbReference type="Proteomes" id="UP000838324"/>
    </source>
</evidence>
<dbReference type="PROSITE" id="PS50932">
    <property type="entry name" value="HTH_LACI_2"/>
    <property type="match status" value="1"/>
</dbReference>
<dbReference type="Pfam" id="PF13377">
    <property type="entry name" value="Peripla_BP_3"/>
    <property type="match status" value="1"/>
</dbReference>
<dbReference type="Gene3D" id="3.40.50.2300">
    <property type="match status" value="2"/>
</dbReference>
<dbReference type="RefSeq" id="WP_236334515.1">
    <property type="nucleotide sequence ID" value="NZ_CAKMMG010000003.1"/>
</dbReference>
<sequence>MKKVTLQVIADELNVSKALISKALSNDPSVNEVTKENIWKKAEEMGYRVKQTRMKFSAAQTGNIAVLMPRAYLDDIEYWGKVLQGIEFELNQHKFSMILSSIDLTLGSKDALPTSILEKKVDGAIVMGHLPDSYIELLKFNHFPFVMLDANLMDPTIDHILANNYLGAYRATGHLLENGHRRLGFVGDKNTSWSFRERYRGFIEAIEDFGRKQEVEVESLVIPGIGVSGTGMYVSSELPDSLEKSLKGTSPLTALFCANDLTAFEVLSVMDRLGLRCPDDVSVIGFDDLTLCEMMQPKLTTVRVPKGDIGIRSVQVLLRRIEQPDITPEHVLLSTQLIQRASVKPFTAQ</sequence>
<keyword evidence="4" id="KW-0804">Transcription</keyword>
<keyword evidence="3" id="KW-0238">DNA-binding</keyword>
<dbReference type="InterPro" id="IPR046335">
    <property type="entry name" value="LacI/GalR-like_sensor"/>
</dbReference>
<dbReference type="SMART" id="SM00354">
    <property type="entry name" value="HTH_LACI"/>
    <property type="match status" value="1"/>
</dbReference>
<evidence type="ECO:0000313" key="6">
    <source>
        <dbReference type="EMBL" id="CAH1208144.1"/>
    </source>
</evidence>
<evidence type="ECO:0000256" key="3">
    <source>
        <dbReference type="ARBA" id="ARBA00023125"/>
    </source>
</evidence>
<comment type="caution">
    <text evidence="6">The sequence shown here is derived from an EMBL/GenBank/DDBJ whole genome shotgun (WGS) entry which is preliminary data.</text>
</comment>
<proteinExistence type="predicted"/>
<dbReference type="PANTHER" id="PTHR30146">
    <property type="entry name" value="LACI-RELATED TRANSCRIPTIONAL REPRESSOR"/>
    <property type="match status" value="1"/>
</dbReference>
<keyword evidence="7" id="KW-1185">Reference proteome</keyword>
<protein>
    <submittedName>
        <fullName evidence="6">HTH-type transcriptional repressor ExuR</fullName>
    </submittedName>
</protein>
<evidence type="ECO:0000256" key="4">
    <source>
        <dbReference type="ARBA" id="ARBA00023163"/>
    </source>
</evidence>
<gene>
    <name evidence="6" type="primary">exuR_2</name>
    <name evidence="6" type="ORF">PAECIP111892_03058</name>
</gene>